<name>A0A8T2N012_9TELE</name>
<evidence type="ECO:0000313" key="4">
    <source>
        <dbReference type="Proteomes" id="UP000824540"/>
    </source>
</evidence>
<feature type="domain" description="C-type lectin" evidence="2">
    <location>
        <begin position="259"/>
        <end position="364"/>
    </location>
</feature>
<keyword evidence="1" id="KW-1015">Disulfide bond</keyword>
<dbReference type="PROSITE" id="PS00615">
    <property type="entry name" value="C_TYPE_LECTIN_1"/>
    <property type="match status" value="1"/>
</dbReference>
<dbReference type="PROSITE" id="PS50041">
    <property type="entry name" value="C_TYPE_LECTIN_2"/>
    <property type="match status" value="3"/>
</dbReference>
<dbReference type="Gene3D" id="3.10.100.10">
    <property type="entry name" value="Mannose-Binding Protein A, subunit A"/>
    <property type="match status" value="3"/>
</dbReference>
<dbReference type="SMART" id="SM00034">
    <property type="entry name" value="CLECT"/>
    <property type="match status" value="3"/>
</dbReference>
<dbReference type="Pfam" id="PF00059">
    <property type="entry name" value="Lectin_C"/>
    <property type="match status" value="3"/>
</dbReference>
<dbReference type="InterPro" id="IPR016186">
    <property type="entry name" value="C-type_lectin-like/link_sf"/>
</dbReference>
<dbReference type="AlphaFoldDB" id="A0A8T2N012"/>
<protein>
    <recommendedName>
        <fullName evidence="2">C-type lectin domain-containing protein</fullName>
    </recommendedName>
</protein>
<dbReference type="InterPro" id="IPR018378">
    <property type="entry name" value="C-type_lectin_CS"/>
</dbReference>
<comment type="caution">
    <text evidence="3">The sequence shown here is derived from an EMBL/GenBank/DDBJ whole genome shotgun (WGS) entry which is preliminary data.</text>
</comment>
<dbReference type="CDD" id="cd03602">
    <property type="entry name" value="CLECT_1"/>
    <property type="match status" value="2"/>
</dbReference>
<feature type="domain" description="C-type lectin" evidence="2">
    <location>
        <begin position="135"/>
        <end position="238"/>
    </location>
</feature>
<evidence type="ECO:0000259" key="2">
    <source>
        <dbReference type="PROSITE" id="PS50041"/>
    </source>
</evidence>
<dbReference type="CDD" id="cd00037">
    <property type="entry name" value="CLECT"/>
    <property type="match status" value="1"/>
</dbReference>
<dbReference type="InterPro" id="IPR001304">
    <property type="entry name" value="C-type_lectin-like"/>
</dbReference>
<dbReference type="SUPFAM" id="SSF56436">
    <property type="entry name" value="C-type lectin-like"/>
    <property type="match status" value="3"/>
</dbReference>
<feature type="domain" description="C-type lectin" evidence="2">
    <location>
        <begin position="359"/>
        <end position="478"/>
    </location>
</feature>
<evidence type="ECO:0000313" key="3">
    <source>
        <dbReference type="EMBL" id="KAG9331032.1"/>
    </source>
</evidence>
<dbReference type="Proteomes" id="UP000824540">
    <property type="component" value="Unassembled WGS sequence"/>
</dbReference>
<dbReference type="PANTHER" id="PTHR45784">
    <property type="entry name" value="C-TYPE LECTIN DOMAIN FAMILY 20 MEMBER A-RELATED"/>
    <property type="match status" value="1"/>
</dbReference>
<sequence>MHEFKLRWRRQPNGELFLQRKEDEEKKEGCKKPEVSVYSSTGECGWNRSPNEGDPAFSPCMSANDSCSSEMLIKSPDSGNPAAFSPCMSANDSCSSEMLIKSPDSGNPAAFSPCMSANDSCSRLCTLCSCLSRQYHFVNIERSWTEAQSYCRENYTDLATIDNQEEMEALKGVVGSGYKGQAWIGLYDDRDSWQWSLADRDFYSEGETEFRNWDSGEPNNYGGSEHCVVMRTNGKWNDASSDTKTQPFICYDGDPAQRYILIKEKKTWREAQSYCREHHTDLASVRNQSENQEIQQTAGEKAVWIGLFRESWKWSDQSSSSYRYWTSEQPNNKGGEENCAVMKVKHDGGWGDQKCSNRHPFICYEDNLVLVRENKSWDEALSYCRQHYGDLVSVSTEQLQHWVKRRAQSTSTAHVWLGLRYSCALHFWFWVSGEGICQWNWAPGDGTMECGNTGAVECGGGQQWVSLPETEKLNFICSK</sequence>
<organism evidence="3 4">
    <name type="scientific">Albula glossodonta</name>
    <name type="common">roundjaw bonefish</name>
    <dbReference type="NCBI Taxonomy" id="121402"/>
    <lineage>
        <taxon>Eukaryota</taxon>
        <taxon>Metazoa</taxon>
        <taxon>Chordata</taxon>
        <taxon>Craniata</taxon>
        <taxon>Vertebrata</taxon>
        <taxon>Euteleostomi</taxon>
        <taxon>Actinopterygii</taxon>
        <taxon>Neopterygii</taxon>
        <taxon>Teleostei</taxon>
        <taxon>Albuliformes</taxon>
        <taxon>Albulidae</taxon>
        <taxon>Albula</taxon>
    </lineage>
</organism>
<proteinExistence type="predicted"/>
<dbReference type="EMBL" id="JAFBMS010000393">
    <property type="protein sequence ID" value="KAG9331032.1"/>
    <property type="molecule type" value="Genomic_DNA"/>
</dbReference>
<accession>A0A8T2N012</accession>
<evidence type="ECO:0000256" key="1">
    <source>
        <dbReference type="ARBA" id="ARBA00023157"/>
    </source>
</evidence>
<reference evidence="3" key="1">
    <citation type="thesis" date="2021" institute="BYU ScholarsArchive" country="Provo, UT, USA">
        <title>Applications of and Algorithms for Genome Assembly and Genomic Analyses with an Emphasis on Marine Teleosts.</title>
        <authorList>
            <person name="Pickett B.D."/>
        </authorList>
    </citation>
    <scope>NUCLEOTIDE SEQUENCE</scope>
    <source>
        <strain evidence="3">HI-2016</strain>
    </source>
</reference>
<keyword evidence="4" id="KW-1185">Reference proteome</keyword>
<gene>
    <name evidence="3" type="ORF">JZ751_020415</name>
</gene>
<dbReference type="OrthoDB" id="441660at2759"/>
<dbReference type="InterPro" id="IPR016187">
    <property type="entry name" value="CTDL_fold"/>
</dbReference>
<dbReference type="PANTHER" id="PTHR45784:SF3">
    <property type="entry name" value="C-TYPE LECTIN DOMAIN FAMILY 4 MEMBER K-LIKE-RELATED"/>
    <property type="match status" value="1"/>
</dbReference>